<feature type="transmembrane region" description="Helical" evidence="2">
    <location>
        <begin position="76"/>
        <end position="95"/>
    </location>
</feature>
<evidence type="ECO:0000313" key="3">
    <source>
        <dbReference type="EMBL" id="JAP98575.1"/>
    </source>
</evidence>
<reference evidence="3" key="1">
    <citation type="journal article" date="2016" name="Gigascience">
        <title>De novo construction of an expanded transcriptome assembly for the western tarnished plant bug, Lygus hesperus.</title>
        <authorList>
            <person name="Tassone E.E."/>
            <person name="Geib S.M."/>
            <person name="Hall B."/>
            <person name="Fabrick J.A."/>
            <person name="Brent C.S."/>
            <person name="Hull J.J."/>
        </authorList>
    </citation>
    <scope>NUCLEOTIDE SEQUENCE</scope>
</reference>
<proteinExistence type="predicted"/>
<feature type="compositionally biased region" description="Low complexity" evidence="1">
    <location>
        <begin position="1"/>
        <end position="22"/>
    </location>
</feature>
<organism evidence="3">
    <name type="scientific">Lygus hesperus</name>
    <name type="common">Western plant bug</name>
    <dbReference type="NCBI Taxonomy" id="30085"/>
    <lineage>
        <taxon>Eukaryota</taxon>
        <taxon>Metazoa</taxon>
        <taxon>Ecdysozoa</taxon>
        <taxon>Arthropoda</taxon>
        <taxon>Hexapoda</taxon>
        <taxon>Insecta</taxon>
        <taxon>Pterygota</taxon>
        <taxon>Neoptera</taxon>
        <taxon>Paraneoptera</taxon>
        <taxon>Hemiptera</taxon>
        <taxon>Heteroptera</taxon>
        <taxon>Panheteroptera</taxon>
        <taxon>Cimicomorpha</taxon>
        <taxon>Miridae</taxon>
        <taxon>Mirini</taxon>
        <taxon>Lygus</taxon>
    </lineage>
</organism>
<evidence type="ECO:0000256" key="2">
    <source>
        <dbReference type="SAM" id="Phobius"/>
    </source>
</evidence>
<feature type="non-terminal residue" evidence="3">
    <location>
        <position position="1"/>
    </location>
</feature>
<accession>A0A146KTF0</accession>
<feature type="region of interest" description="Disordered" evidence="1">
    <location>
        <begin position="1"/>
        <end position="27"/>
    </location>
</feature>
<keyword evidence="2" id="KW-1133">Transmembrane helix</keyword>
<name>A0A146KTF0_LYGHE</name>
<protein>
    <submittedName>
        <fullName evidence="3">Uncharacterized protein</fullName>
    </submittedName>
</protein>
<keyword evidence="2" id="KW-0812">Transmembrane</keyword>
<sequence>AAAAAAAPATATPATGEATCTEAGGGAVGGAGPGANVGVVQQEAVIMSEPVREVTYTTMGGLPPGSAGLEGSTTSMAFQGILMVLAFVVAIYVMWSSATIR</sequence>
<gene>
    <name evidence="3" type="ORF">g.99676</name>
</gene>
<dbReference type="EMBL" id="GDHC01020053">
    <property type="protein sequence ID" value="JAP98575.1"/>
    <property type="molecule type" value="Transcribed_RNA"/>
</dbReference>
<evidence type="ECO:0000256" key="1">
    <source>
        <dbReference type="SAM" id="MobiDB-lite"/>
    </source>
</evidence>
<dbReference type="AlphaFoldDB" id="A0A146KTF0"/>
<keyword evidence="2" id="KW-0472">Membrane</keyword>